<dbReference type="AlphaFoldDB" id="A0A1V4A1Q0"/>
<keyword evidence="1" id="KW-0732">Signal</keyword>
<evidence type="ECO:0000313" key="3">
    <source>
        <dbReference type="Proteomes" id="UP000190539"/>
    </source>
</evidence>
<comment type="caution">
    <text evidence="2">The sequence shown here is derived from an EMBL/GenBank/DDBJ whole genome shotgun (WGS) entry which is preliminary data.</text>
</comment>
<reference evidence="2 3" key="1">
    <citation type="submission" date="2017-02" db="EMBL/GenBank/DDBJ databases">
        <title>Draft Genome Sequence of Streptomyces tsukubaensis F601, a Producer of the immunosuppressant tacrolimus FK506.</title>
        <authorList>
            <person name="Zong G."/>
            <person name="Zhong C."/>
            <person name="Fu J."/>
            <person name="Qin R."/>
            <person name="Cao G."/>
        </authorList>
    </citation>
    <scope>NUCLEOTIDE SEQUENCE [LARGE SCALE GENOMIC DNA]</scope>
    <source>
        <strain evidence="2 3">F601</strain>
    </source>
</reference>
<dbReference type="RefSeq" id="WP_077972658.1">
    <property type="nucleotide sequence ID" value="NZ_CP045178.1"/>
</dbReference>
<dbReference type="OrthoDB" id="5120158at2"/>
<evidence type="ECO:0008006" key="4">
    <source>
        <dbReference type="Google" id="ProtNLM"/>
    </source>
</evidence>
<accession>A0A1V4A1Q0</accession>
<feature type="chain" id="PRO_5038397678" description="Secreted protein" evidence="1">
    <location>
        <begin position="22"/>
        <end position="164"/>
    </location>
</feature>
<gene>
    <name evidence="2" type="ORF">B1H18_28035</name>
</gene>
<evidence type="ECO:0000313" key="2">
    <source>
        <dbReference type="EMBL" id="OON73009.1"/>
    </source>
</evidence>
<dbReference type="EMBL" id="MVFC01000033">
    <property type="protein sequence ID" value="OON73009.1"/>
    <property type="molecule type" value="Genomic_DNA"/>
</dbReference>
<evidence type="ECO:0000256" key="1">
    <source>
        <dbReference type="SAM" id="SignalP"/>
    </source>
</evidence>
<sequence>MNKKLLVAAVVCAVAVCVAVALPTLRKHDGALADTVSDHVFHERSKTFASTHDAPKSGDGEGQFVLPGWVPEDVTNIEEKIQTDGGGKLLRFTLGDDPLKLDAKDCVGGAFNERPSLDADWWADDVKADSAKVDCTEEFQFRVAVKGHEAYAWTNGARSDGIED</sequence>
<organism evidence="2 3">
    <name type="scientific">Streptomyces tsukubensis</name>
    <dbReference type="NCBI Taxonomy" id="83656"/>
    <lineage>
        <taxon>Bacteria</taxon>
        <taxon>Bacillati</taxon>
        <taxon>Actinomycetota</taxon>
        <taxon>Actinomycetes</taxon>
        <taxon>Kitasatosporales</taxon>
        <taxon>Streptomycetaceae</taxon>
        <taxon>Streptomyces</taxon>
    </lineage>
</organism>
<keyword evidence="3" id="KW-1185">Reference proteome</keyword>
<dbReference type="Proteomes" id="UP000190539">
    <property type="component" value="Unassembled WGS sequence"/>
</dbReference>
<feature type="signal peptide" evidence="1">
    <location>
        <begin position="1"/>
        <end position="21"/>
    </location>
</feature>
<name>A0A1V4A1Q0_9ACTN</name>
<protein>
    <recommendedName>
        <fullName evidence="4">Secreted protein</fullName>
    </recommendedName>
</protein>
<proteinExistence type="predicted"/>